<evidence type="ECO:0000256" key="1">
    <source>
        <dbReference type="SAM" id="MobiDB-lite"/>
    </source>
</evidence>
<dbReference type="EMBL" id="ANAH02000014">
    <property type="protein sequence ID" value="EPX60229.1"/>
    <property type="molecule type" value="Genomic_DNA"/>
</dbReference>
<feature type="region of interest" description="Disordered" evidence="1">
    <location>
        <begin position="1"/>
        <end position="29"/>
    </location>
</feature>
<accession>S9QFZ6</accession>
<gene>
    <name evidence="2" type="ORF">D187_002315</name>
</gene>
<organism evidence="2 3">
    <name type="scientific">Cystobacter fuscus (strain ATCC 25194 / DSM 2262 / NBRC 100088 / M29)</name>
    <dbReference type="NCBI Taxonomy" id="1242864"/>
    <lineage>
        <taxon>Bacteria</taxon>
        <taxon>Pseudomonadati</taxon>
        <taxon>Myxococcota</taxon>
        <taxon>Myxococcia</taxon>
        <taxon>Myxococcales</taxon>
        <taxon>Cystobacterineae</taxon>
        <taxon>Archangiaceae</taxon>
        <taxon>Cystobacter</taxon>
    </lineage>
</organism>
<protein>
    <submittedName>
        <fullName evidence="2">Uncharacterized protein</fullName>
    </submittedName>
</protein>
<comment type="caution">
    <text evidence="2">The sequence shown here is derived from an EMBL/GenBank/DDBJ whole genome shotgun (WGS) entry which is preliminary data.</text>
</comment>
<evidence type="ECO:0000313" key="3">
    <source>
        <dbReference type="Proteomes" id="UP000011682"/>
    </source>
</evidence>
<evidence type="ECO:0000313" key="2">
    <source>
        <dbReference type="EMBL" id="EPX60229.1"/>
    </source>
</evidence>
<reference evidence="2" key="1">
    <citation type="submission" date="2013-05" db="EMBL/GenBank/DDBJ databases">
        <title>Genome assembly of Cystobacter fuscus DSM 2262.</title>
        <authorList>
            <person name="Sharma G."/>
            <person name="Khatri I."/>
            <person name="Kaur C."/>
            <person name="Mayilraj S."/>
            <person name="Subramanian S."/>
        </authorList>
    </citation>
    <scope>NUCLEOTIDE SEQUENCE [LARGE SCALE GENOMIC DNA]</scope>
    <source>
        <strain evidence="2">DSM 2262</strain>
    </source>
</reference>
<dbReference type="AlphaFoldDB" id="S9QFZ6"/>
<feature type="compositionally biased region" description="Basic and acidic residues" evidence="1">
    <location>
        <begin position="1"/>
        <end position="15"/>
    </location>
</feature>
<sequence length="45" mass="4745">MGEGEGQERAREEPGHPGTPLLGSRGSRACLPGFGALRHRIFLSG</sequence>
<proteinExistence type="predicted"/>
<keyword evidence="3" id="KW-1185">Reference proteome</keyword>
<dbReference type="Proteomes" id="UP000011682">
    <property type="component" value="Unassembled WGS sequence"/>
</dbReference>
<name>S9QFZ6_CYSF2</name>